<dbReference type="EMBL" id="CAJVPY010002426">
    <property type="protein sequence ID" value="CAG8560272.1"/>
    <property type="molecule type" value="Genomic_DNA"/>
</dbReference>
<organism evidence="1 2">
    <name type="scientific">Dentiscutata erythropus</name>
    <dbReference type="NCBI Taxonomy" id="1348616"/>
    <lineage>
        <taxon>Eukaryota</taxon>
        <taxon>Fungi</taxon>
        <taxon>Fungi incertae sedis</taxon>
        <taxon>Mucoromycota</taxon>
        <taxon>Glomeromycotina</taxon>
        <taxon>Glomeromycetes</taxon>
        <taxon>Diversisporales</taxon>
        <taxon>Gigasporaceae</taxon>
        <taxon>Dentiscutata</taxon>
    </lineage>
</organism>
<sequence length="169" mass="17910">MPDVTIPSEIQVPAGNIFAFYMYAIGIYNNLCRYNGSAGTGWIPVGPAAFLLNDNSSFPFNPTSFSAVIATVPDQPLNGIPIITLDSIVPTDTSGIIYKHSVSAPTDPANLGGFYSGGNGTLKNITYIQEISVLGGVHPNDSLCGTVFSDSDYFGTGYTSMLLFYQSNS</sequence>
<accession>A0A9N9FW18</accession>
<protein>
    <submittedName>
        <fullName evidence="1">1136_t:CDS:1</fullName>
    </submittedName>
</protein>
<feature type="non-terminal residue" evidence="1">
    <location>
        <position position="1"/>
    </location>
</feature>
<name>A0A9N9FW18_9GLOM</name>
<reference evidence="1" key="1">
    <citation type="submission" date="2021-06" db="EMBL/GenBank/DDBJ databases">
        <authorList>
            <person name="Kallberg Y."/>
            <person name="Tangrot J."/>
            <person name="Rosling A."/>
        </authorList>
    </citation>
    <scope>NUCLEOTIDE SEQUENCE</scope>
    <source>
        <strain evidence="1">MA453B</strain>
    </source>
</reference>
<comment type="caution">
    <text evidence="1">The sequence shown here is derived from an EMBL/GenBank/DDBJ whole genome shotgun (WGS) entry which is preliminary data.</text>
</comment>
<dbReference type="Proteomes" id="UP000789405">
    <property type="component" value="Unassembled WGS sequence"/>
</dbReference>
<dbReference type="AlphaFoldDB" id="A0A9N9FW18"/>
<gene>
    <name evidence="1" type="ORF">DERYTH_LOCUS5703</name>
</gene>
<evidence type="ECO:0000313" key="1">
    <source>
        <dbReference type="EMBL" id="CAG8560272.1"/>
    </source>
</evidence>
<keyword evidence="2" id="KW-1185">Reference proteome</keyword>
<evidence type="ECO:0000313" key="2">
    <source>
        <dbReference type="Proteomes" id="UP000789405"/>
    </source>
</evidence>
<dbReference type="OrthoDB" id="10352400at2759"/>
<proteinExistence type="predicted"/>